<feature type="chain" id="PRO_5023043959" description="Beta-lactamase-inhibitor-like PepSY-like domain-containing protein" evidence="1">
    <location>
        <begin position="21"/>
        <end position="113"/>
    </location>
</feature>
<evidence type="ECO:0000256" key="1">
    <source>
        <dbReference type="SAM" id="SignalP"/>
    </source>
</evidence>
<dbReference type="SUPFAM" id="SSF160574">
    <property type="entry name" value="BT0923-like"/>
    <property type="match status" value="1"/>
</dbReference>
<dbReference type="AlphaFoldDB" id="A0A5C6ZTB6"/>
<evidence type="ECO:0008006" key="4">
    <source>
        <dbReference type="Google" id="ProtNLM"/>
    </source>
</evidence>
<dbReference type="OrthoDB" id="1099258at2"/>
<dbReference type="Gene3D" id="3.40.1420.30">
    <property type="match status" value="1"/>
</dbReference>
<accession>A0A5C6ZTB6</accession>
<sequence>MKKLGLILLVIGLFFTAANAQVEELQTEVEVEKELVVAGDEFEKIEVSALPEAVTAAILTQFPEAITTEAFVKQDEEEVIYKVKLDLKGQMKKVYLDSAGNWIKKEDKKEESN</sequence>
<gene>
    <name evidence="2" type="ORF">ES724_09405</name>
</gene>
<protein>
    <recommendedName>
        <fullName evidence="4">Beta-lactamase-inhibitor-like PepSY-like domain-containing protein</fullName>
    </recommendedName>
</protein>
<proteinExistence type="predicted"/>
<keyword evidence="3" id="KW-1185">Reference proteome</keyword>
<dbReference type="EMBL" id="VORY01000009">
    <property type="protein sequence ID" value="TXD93633.1"/>
    <property type="molecule type" value="Genomic_DNA"/>
</dbReference>
<evidence type="ECO:0000313" key="3">
    <source>
        <dbReference type="Proteomes" id="UP000321367"/>
    </source>
</evidence>
<keyword evidence="1" id="KW-0732">Signal</keyword>
<comment type="caution">
    <text evidence="2">The sequence shown here is derived from an EMBL/GenBank/DDBJ whole genome shotgun (WGS) entry which is preliminary data.</text>
</comment>
<organism evidence="2 3">
    <name type="scientific">Gillisia hiemivivida</name>
    <dbReference type="NCBI Taxonomy" id="291190"/>
    <lineage>
        <taxon>Bacteria</taxon>
        <taxon>Pseudomonadati</taxon>
        <taxon>Bacteroidota</taxon>
        <taxon>Flavobacteriia</taxon>
        <taxon>Flavobacteriales</taxon>
        <taxon>Flavobacteriaceae</taxon>
        <taxon>Gillisia</taxon>
    </lineage>
</organism>
<name>A0A5C6ZTB6_9FLAO</name>
<feature type="signal peptide" evidence="1">
    <location>
        <begin position="1"/>
        <end position="20"/>
    </location>
</feature>
<evidence type="ECO:0000313" key="2">
    <source>
        <dbReference type="EMBL" id="TXD93633.1"/>
    </source>
</evidence>
<dbReference type="RefSeq" id="WP_146932403.1">
    <property type="nucleotide sequence ID" value="NZ_CBCSHZ010000011.1"/>
</dbReference>
<dbReference type="Proteomes" id="UP000321367">
    <property type="component" value="Unassembled WGS sequence"/>
</dbReference>
<reference evidence="2 3" key="1">
    <citation type="submission" date="2019-08" db="EMBL/GenBank/DDBJ databases">
        <title>Genome sequence of Gillisia hiemivivida IC154 (type strain).</title>
        <authorList>
            <person name="Bowman J.P."/>
        </authorList>
    </citation>
    <scope>NUCLEOTIDE SEQUENCE [LARGE SCALE GENOMIC DNA]</scope>
    <source>
        <strain evidence="2 3">IC154</strain>
    </source>
</reference>